<accession>A0AA96ZTL4</accession>
<keyword evidence="3" id="KW-1185">Reference proteome</keyword>
<dbReference type="Proteomes" id="UP001302978">
    <property type="component" value="Chromosome"/>
</dbReference>
<reference evidence="2 3" key="1">
    <citation type="submission" date="2023-07" db="EMBL/GenBank/DDBJ databases">
        <title>Closed genoem sequence of Methanomicrococcus sp. Hf6.</title>
        <authorList>
            <person name="Poehlein A."/>
            <person name="Protasov E."/>
            <person name="Platt K."/>
            <person name="Reeh H."/>
            <person name="Daniel R."/>
            <person name="Brune A."/>
        </authorList>
    </citation>
    <scope>NUCLEOTIDE SEQUENCE [LARGE SCALE GENOMIC DNA]</scope>
    <source>
        <strain evidence="2 3">Hf6</strain>
    </source>
</reference>
<dbReference type="KEGG" id="mehf:MmiHf6_06530"/>
<keyword evidence="1" id="KW-0472">Membrane</keyword>
<evidence type="ECO:0000313" key="3">
    <source>
        <dbReference type="Proteomes" id="UP001302978"/>
    </source>
</evidence>
<keyword evidence="1" id="KW-0812">Transmembrane</keyword>
<proteinExistence type="predicted"/>
<gene>
    <name evidence="2" type="ORF">MmiHf6_06530</name>
</gene>
<dbReference type="AlphaFoldDB" id="A0AA96ZTL4"/>
<organism evidence="2 3">
    <name type="scientific">Methanimicrococcus hongohii</name>
    <dbReference type="NCBI Taxonomy" id="3028295"/>
    <lineage>
        <taxon>Archaea</taxon>
        <taxon>Methanobacteriati</taxon>
        <taxon>Methanobacteriota</taxon>
        <taxon>Stenosarchaea group</taxon>
        <taxon>Methanomicrobia</taxon>
        <taxon>Methanosarcinales</taxon>
        <taxon>Methanosarcinaceae</taxon>
        <taxon>Methanimicrococcus</taxon>
    </lineage>
</organism>
<evidence type="ECO:0000256" key="1">
    <source>
        <dbReference type="SAM" id="Phobius"/>
    </source>
</evidence>
<name>A0AA96ZTL4_9EURY</name>
<dbReference type="EMBL" id="CP131059">
    <property type="protein sequence ID" value="WNY23346.1"/>
    <property type="molecule type" value="Genomic_DNA"/>
</dbReference>
<evidence type="ECO:0000313" key="2">
    <source>
        <dbReference type="EMBL" id="WNY23346.1"/>
    </source>
</evidence>
<sequence length="78" mass="8409">MVFVCRGVVFVSAATFRFVFLLLPSGLYFCCYLQVCISTWHQVSVSAWGQVFVSACHSGLHCRSVAAPLPAAPVARAA</sequence>
<protein>
    <submittedName>
        <fullName evidence="2">Uncharacterized protein</fullName>
    </submittedName>
</protein>
<keyword evidence="1" id="KW-1133">Transmembrane helix</keyword>
<feature type="transmembrane region" description="Helical" evidence="1">
    <location>
        <begin position="7"/>
        <end position="29"/>
    </location>
</feature>